<keyword evidence="3" id="KW-0238">DNA-binding</keyword>
<dbReference type="GO" id="GO:0003677">
    <property type="term" value="F:DNA binding"/>
    <property type="evidence" value="ECO:0007669"/>
    <property type="project" value="UniProtKB-KW"/>
</dbReference>
<dbReference type="AlphaFoldDB" id="A0A940WQR0"/>
<organism evidence="6 7">
    <name type="scientific">Microbispora oryzae</name>
    <dbReference type="NCBI Taxonomy" id="2806554"/>
    <lineage>
        <taxon>Bacteria</taxon>
        <taxon>Bacillati</taxon>
        <taxon>Actinomycetota</taxon>
        <taxon>Actinomycetes</taxon>
        <taxon>Streptosporangiales</taxon>
        <taxon>Streptosporangiaceae</taxon>
        <taxon>Microbispora</taxon>
    </lineage>
</organism>
<dbReference type="Gene3D" id="3.40.190.290">
    <property type="match status" value="1"/>
</dbReference>
<dbReference type="EMBL" id="JAFCNB010000023">
    <property type="protein sequence ID" value="MBP2707842.1"/>
    <property type="molecule type" value="Genomic_DNA"/>
</dbReference>
<evidence type="ECO:0000313" key="7">
    <source>
        <dbReference type="Proteomes" id="UP000674234"/>
    </source>
</evidence>
<dbReference type="Gene3D" id="1.10.10.10">
    <property type="entry name" value="Winged helix-like DNA-binding domain superfamily/Winged helix DNA-binding domain"/>
    <property type="match status" value="1"/>
</dbReference>
<accession>A0A940WQR0</accession>
<dbReference type="SUPFAM" id="SSF46785">
    <property type="entry name" value="Winged helix' DNA-binding domain"/>
    <property type="match status" value="1"/>
</dbReference>
<dbReference type="RefSeq" id="WP_210159103.1">
    <property type="nucleotide sequence ID" value="NZ_JAFCNB010000023.1"/>
</dbReference>
<evidence type="ECO:0000259" key="5">
    <source>
        <dbReference type="PROSITE" id="PS50931"/>
    </source>
</evidence>
<reference evidence="6" key="1">
    <citation type="submission" date="2021-02" db="EMBL/GenBank/DDBJ databases">
        <title>Draft genome sequence of Microbispora sp. RL4-1S isolated from rice leaves in Thailand.</title>
        <authorList>
            <person name="Muangham S."/>
            <person name="Duangmal K."/>
        </authorList>
    </citation>
    <scope>NUCLEOTIDE SEQUENCE</scope>
    <source>
        <strain evidence="6">RL4-1S</strain>
    </source>
</reference>
<dbReference type="PANTHER" id="PTHR30346">
    <property type="entry name" value="TRANSCRIPTIONAL DUAL REGULATOR HCAR-RELATED"/>
    <property type="match status" value="1"/>
</dbReference>
<comment type="caution">
    <text evidence="6">The sequence shown here is derived from an EMBL/GenBank/DDBJ whole genome shotgun (WGS) entry which is preliminary data.</text>
</comment>
<dbReference type="InterPro" id="IPR036390">
    <property type="entry name" value="WH_DNA-bd_sf"/>
</dbReference>
<dbReference type="Proteomes" id="UP000674234">
    <property type="component" value="Unassembled WGS sequence"/>
</dbReference>
<dbReference type="GO" id="GO:0032993">
    <property type="term" value="C:protein-DNA complex"/>
    <property type="evidence" value="ECO:0007669"/>
    <property type="project" value="TreeGrafter"/>
</dbReference>
<keyword evidence="7" id="KW-1185">Reference proteome</keyword>
<gene>
    <name evidence="6" type="ORF">JOL79_29090</name>
</gene>
<dbReference type="InterPro" id="IPR036388">
    <property type="entry name" value="WH-like_DNA-bd_sf"/>
</dbReference>
<evidence type="ECO:0000256" key="4">
    <source>
        <dbReference type="ARBA" id="ARBA00023163"/>
    </source>
</evidence>
<dbReference type="PRINTS" id="PR00039">
    <property type="entry name" value="HTHLYSR"/>
</dbReference>
<evidence type="ECO:0000256" key="2">
    <source>
        <dbReference type="ARBA" id="ARBA00023015"/>
    </source>
</evidence>
<name>A0A940WQR0_9ACTN</name>
<sequence>MTIDELRWFLELAETEHMTQAADRLHITQSTLSRALRRLERGVGVQLFDRNHQRLRLNEYGQVFRRHARRALDELDVAQDRITSLMAPPREPVSLAFAHSFASWLVPEVLGAYQREFSDVRFVLRQDTPEGMLKLLLAGMVEMILTAPRPPGPQISWLPLMDEPLHLVVPADHHLACRSEVKVIDIVDVPLILLRHTIGLRGIIRPLLHSTGVTPIVVAEAEDFPTVKSLVASGLGVSVLPAGDRTPPPPGVRMIPIADSGAYRPVGIAWDTTQPATTAARRFREFVARYAKTRAESVEYR</sequence>
<comment type="similarity">
    <text evidence="1">Belongs to the LysR transcriptional regulatory family.</text>
</comment>
<evidence type="ECO:0000256" key="3">
    <source>
        <dbReference type="ARBA" id="ARBA00023125"/>
    </source>
</evidence>
<dbReference type="PANTHER" id="PTHR30346:SF28">
    <property type="entry name" value="HTH-TYPE TRANSCRIPTIONAL REGULATOR CYNR"/>
    <property type="match status" value="1"/>
</dbReference>
<dbReference type="InterPro" id="IPR005119">
    <property type="entry name" value="LysR_subst-bd"/>
</dbReference>
<dbReference type="PROSITE" id="PS50931">
    <property type="entry name" value="HTH_LYSR"/>
    <property type="match status" value="1"/>
</dbReference>
<dbReference type="FunFam" id="1.10.10.10:FF:000001">
    <property type="entry name" value="LysR family transcriptional regulator"/>
    <property type="match status" value="1"/>
</dbReference>
<dbReference type="GO" id="GO:0003700">
    <property type="term" value="F:DNA-binding transcription factor activity"/>
    <property type="evidence" value="ECO:0007669"/>
    <property type="project" value="InterPro"/>
</dbReference>
<evidence type="ECO:0000313" key="6">
    <source>
        <dbReference type="EMBL" id="MBP2707842.1"/>
    </source>
</evidence>
<evidence type="ECO:0000256" key="1">
    <source>
        <dbReference type="ARBA" id="ARBA00009437"/>
    </source>
</evidence>
<keyword evidence="2" id="KW-0805">Transcription regulation</keyword>
<dbReference type="InterPro" id="IPR000847">
    <property type="entry name" value="LysR_HTH_N"/>
</dbReference>
<dbReference type="SUPFAM" id="SSF53850">
    <property type="entry name" value="Periplasmic binding protein-like II"/>
    <property type="match status" value="1"/>
</dbReference>
<keyword evidence="4" id="KW-0804">Transcription</keyword>
<protein>
    <submittedName>
        <fullName evidence="6">LysR family transcriptional regulator</fullName>
    </submittedName>
</protein>
<dbReference type="Pfam" id="PF00126">
    <property type="entry name" value="HTH_1"/>
    <property type="match status" value="1"/>
</dbReference>
<proteinExistence type="inferred from homology"/>
<feature type="domain" description="HTH lysR-type" evidence="5">
    <location>
        <begin position="1"/>
        <end position="58"/>
    </location>
</feature>
<dbReference type="Pfam" id="PF03466">
    <property type="entry name" value="LysR_substrate"/>
    <property type="match status" value="1"/>
</dbReference>